<dbReference type="Gene3D" id="3.30.2310.20">
    <property type="entry name" value="RelE-like"/>
    <property type="match status" value="1"/>
</dbReference>
<evidence type="ECO:0000313" key="1">
    <source>
        <dbReference type="EMBL" id="TFJ90670.1"/>
    </source>
</evidence>
<keyword evidence="2" id="KW-1185">Reference proteome</keyword>
<sequence>MTEDNLKFSVYFTDEFNKCLDQIQAFFSEQGEDVLEWWFSKEDDMIDEINRLLSSFPYAGKMVEQGPFKGFRYLTYGKSRHRMLNYLVFYTVYENDCDIDVINIVPARSKRKRKK</sequence>
<evidence type="ECO:0000313" key="2">
    <source>
        <dbReference type="Proteomes" id="UP000298484"/>
    </source>
</evidence>
<dbReference type="Proteomes" id="UP000298484">
    <property type="component" value="Unassembled WGS sequence"/>
</dbReference>
<name>A0A4Y9A6C0_9BACI</name>
<dbReference type="AlphaFoldDB" id="A0A4Y9A6C0"/>
<dbReference type="EMBL" id="SRHY01000073">
    <property type="protein sequence ID" value="TFJ90670.1"/>
    <property type="molecule type" value="Genomic_DNA"/>
</dbReference>
<proteinExistence type="predicted"/>
<protein>
    <submittedName>
        <fullName evidence="1">Type II toxin-antitoxin system RelE/ParE family toxin</fullName>
    </submittedName>
</protein>
<dbReference type="InterPro" id="IPR035093">
    <property type="entry name" value="RelE/ParE_toxin_dom_sf"/>
</dbReference>
<organism evidence="1 2">
    <name type="scientific">Lentibacillus salicampi</name>
    <dbReference type="NCBI Taxonomy" id="175306"/>
    <lineage>
        <taxon>Bacteria</taxon>
        <taxon>Bacillati</taxon>
        <taxon>Bacillota</taxon>
        <taxon>Bacilli</taxon>
        <taxon>Bacillales</taxon>
        <taxon>Bacillaceae</taxon>
        <taxon>Lentibacillus</taxon>
    </lineage>
</organism>
<accession>A0A4Y9A6C0</accession>
<dbReference type="RefSeq" id="WP_135111825.1">
    <property type="nucleotide sequence ID" value="NZ_SRHY01000073.1"/>
</dbReference>
<reference evidence="1 2" key="1">
    <citation type="submission" date="2019-03" db="EMBL/GenBank/DDBJ databases">
        <title>Genome sequence of Lentibacillus salicampi ATCC BAA-719.</title>
        <authorList>
            <person name="Maclea K.S."/>
            <person name="Simoes Junior M."/>
        </authorList>
    </citation>
    <scope>NUCLEOTIDE SEQUENCE [LARGE SCALE GENOMIC DNA]</scope>
    <source>
        <strain evidence="1 2">ATCC BAA-719</strain>
    </source>
</reference>
<comment type="caution">
    <text evidence="1">The sequence shown here is derived from an EMBL/GenBank/DDBJ whole genome shotgun (WGS) entry which is preliminary data.</text>
</comment>
<gene>
    <name evidence="1" type="ORF">E4U82_19050</name>
</gene>
<dbReference type="OrthoDB" id="2943884at2"/>